<reference evidence="2" key="1">
    <citation type="journal article" date="2024" name="Gigascience">
        <title>Chromosome-level genome of the poultry shaft louse Menopon gallinae provides insight into the host-switching and adaptive evolution of parasitic lice.</title>
        <authorList>
            <person name="Xu Y."/>
            <person name="Ma L."/>
            <person name="Liu S."/>
            <person name="Liang Y."/>
            <person name="Liu Q."/>
            <person name="He Z."/>
            <person name="Tian L."/>
            <person name="Duan Y."/>
            <person name="Cai W."/>
            <person name="Li H."/>
            <person name="Song F."/>
        </authorList>
    </citation>
    <scope>NUCLEOTIDE SEQUENCE</scope>
    <source>
        <strain evidence="2">Cailab_2023a</strain>
    </source>
</reference>
<keyword evidence="1" id="KW-0732">Signal</keyword>
<dbReference type="Pfam" id="PF12259">
    <property type="entry name" value="Baculo_F"/>
    <property type="match status" value="1"/>
</dbReference>
<organism evidence="2">
    <name type="scientific">Menopon gallinae</name>
    <name type="common">poultry shaft louse</name>
    <dbReference type="NCBI Taxonomy" id="328185"/>
    <lineage>
        <taxon>Eukaryota</taxon>
        <taxon>Metazoa</taxon>
        <taxon>Ecdysozoa</taxon>
        <taxon>Arthropoda</taxon>
        <taxon>Hexapoda</taxon>
        <taxon>Insecta</taxon>
        <taxon>Pterygota</taxon>
        <taxon>Neoptera</taxon>
        <taxon>Paraneoptera</taxon>
        <taxon>Psocodea</taxon>
        <taxon>Troctomorpha</taxon>
        <taxon>Phthiraptera</taxon>
        <taxon>Amblycera</taxon>
        <taxon>Menoponidae</taxon>
        <taxon>Menopon</taxon>
    </lineage>
</organism>
<sequence>MANSCEFSIIILILLLIPTVSSQAVPWPEPYRIQYLNTHSGLYYDYVGRAQIANSKLTFLSQIDISSLFDQQERLETLLDQTKNLCTHKGTTGQYQHVILYCKTSLLNLDIRLNDIKTKSTTIRDLVGEQRRTKRGIFDGVSYALHWLFGIPDASDAQRYESSIKDLFKKNRNVQTLMKQQITIASSVIANFNLSMRHFQMNEEILNNNTIAFNTFSSNVTTALKEIRLQELIVTQIHTLTLLTNLINEDVETILSSILLGKTNIVHSRVLKPSDLLQDLTRAPLPDDLRLPLLPTHENIHKYLNLIKLNIAYIKRTLIFAIEIPFVEGQSFNVYKILPLPTPHNTSNLYSYIKPSHPYILMDIARTGHVLLDDLKSCITVEATEMICSGIASVQTADSESCEATLLAKVVTQIPNNCEIHTVPAIMEAWHELCNKGWLFALTEPTIVTLSCSESRIIYIELVSTGEIHFAEDCRCYTKHRVIKGRKNINMTQPSLSRTLCTTLQTTSAA</sequence>
<dbReference type="AlphaFoldDB" id="A0AAW2HY54"/>
<gene>
    <name evidence="2" type="ORF">PYX00_006793</name>
</gene>
<dbReference type="InterPro" id="IPR022048">
    <property type="entry name" value="Envelope_fusion-like"/>
</dbReference>
<dbReference type="EMBL" id="JARGDH010000003">
    <property type="protein sequence ID" value="KAL0274342.1"/>
    <property type="molecule type" value="Genomic_DNA"/>
</dbReference>
<comment type="caution">
    <text evidence="2">The sequence shown here is derived from an EMBL/GenBank/DDBJ whole genome shotgun (WGS) entry which is preliminary data.</text>
</comment>
<proteinExistence type="predicted"/>
<name>A0AAW2HY54_9NEOP</name>
<feature type="chain" id="PRO_5043777710" description="Envelope protein" evidence="1">
    <location>
        <begin position="23"/>
        <end position="510"/>
    </location>
</feature>
<protein>
    <recommendedName>
        <fullName evidence="3">Envelope protein</fullName>
    </recommendedName>
</protein>
<feature type="signal peptide" evidence="1">
    <location>
        <begin position="1"/>
        <end position="22"/>
    </location>
</feature>
<accession>A0AAW2HY54</accession>
<evidence type="ECO:0000256" key="1">
    <source>
        <dbReference type="SAM" id="SignalP"/>
    </source>
</evidence>
<evidence type="ECO:0008006" key="3">
    <source>
        <dbReference type="Google" id="ProtNLM"/>
    </source>
</evidence>
<evidence type="ECO:0000313" key="2">
    <source>
        <dbReference type="EMBL" id="KAL0274342.1"/>
    </source>
</evidence>